<evidence type="ECO:0000256" key="1">
    <source>
        <dbReference type="ARBA" id="ARBA00005005"/>
    </source>
</evidence>
<dbReference type="Pfam" id="PF00106">
    <property type="entry name" value="adh_short"/>
    <property type="match status" value="1"/>
</dbReference>
<protein>
    <submittedName>
        <fullName evidence="5">Short-subunit dehydrogenase/acyl dehydratase/acyl carrier protein</fullName>
    </submittedName>
</protein>
<dbReference type="RefSeq" id="WP_309798747.1">
    <property type="nucleotide sequence ID" value="NZ_JAVDPW010000009.1"/>
</dbReference>
<dbReference type="Proteomes" id="UP001262410">
    <property type="component" value="Unassembled WGS sequence"/>
</dbReference>
<keyword evidence="3" id="KW-0560">Oxidoreductase</keyword>
<keyword evidence="2" id="KW-0521">NADP</keyword>
<dbReference type="Pfam" id="PF01575">
    <property type="entry name" value="MaoC_dehydratas"/>
    <property type="match status" value="1"/>
</dbReference>
<dbReference type="InterPro" id="IPR036736">
    <property type="entry name" value="ACP-like_sf"/>
</dbReference>
<comment type="caution">
    <text evidence="5">The sequence shown here is derived from an EMBL/GenBank/DDBJ whole genome shotgun (WGS) entry which is preliminary data.</text>
</comment>
<dbReference type="SUPFAM" id="SSF51735">
    <property type="entry name" value="NAD(P)-binding Rossmann-fold domains"/>
    <property type="match status" value="1"/>
</dbReference>
<dbReference type="Gene3D" id="3.10.129.10">
    <property type="entry name" value="Hotdog Thioesterase"/>
    <property type="match status" value="1"/>
</dbReference>
<sequence>MTTASPRGFEQFEVGDTVVFDRAFSAEECATFSALSGDHSPIHNDPVYSATTPFGRPIVAMHLTMAPLSMIAGMVFPGSSSLCLGEEVRAVGPVYFGDRLRYSARIIGVNASHHVLTIRVLALREAEVVLDVTMRVQSRDPTELTIPALPVSKGTQPSLAVVTGATGEIGSEIALALAQRGWSLLLQGRGDAARRDKLGQALDRFGIHTEFVAADLATAAGQGALAEAVTRQDRIGLVVHAASPGVTAPVEELVAVNYTALKAVADAALPKLLERQGGAVLLLGTRAVEMSLPGWEACAGAKSMATTLVNGIERRHAGFGVRGLTLSPSLVATRFSAAFRDDAPSLLPGEVAEAAVAMAEDLTATGNAVMMEPGRSTRGQFGFHTARAAEAPAPAASAATATPTAAAPQPAAAAASSSAVAGIVRRTLRLPAGEDVSNAALGVTPGWDSLKHIELLLQLETGLGIRFSSGEISTVQRFGELDAICRRKLTEEAA</sequence>
<evidence type="ECO:0000256" key="3">
    <source>
        <dbReference type="ARBA" id="ARBA00023002"/>
    </source>
</evidence>
<name>A0ABU1JVA8_9PROT</name>
<dbReference type="SUPFAM" id="SSF54637">
    <property type="entry name" value="Thioesterase/thiol ester dehydrase-isomerase"/>
    <property type="match status" value="1"/>
</dbReference>
<dbReference type="Gene3D" id="1.10.1200.10">
    <property type="entry name" value="ACP-like"/>
    <property type="match status" value="1"/>
</dbReference>
<dbReference type="EMBL" id="JAVDPW010000009">
    <property type="protein sequence ID" value="MDR6292548.1"/>
    <property type="molecule type" value="Genomic_DNA"/>
</dbReference>
<feature type="domain" description="MaoC-like" evidence="4">
    <location>
        <begin position="20"/>
        <end position="111"/>
    </location>
</feature>
<evidence type="ECO:0000256" key="2">
    <source>
        <dbReference type="ARBA" id="ARBA00022857"/>
    </source>
</evidence>
<accession>A0ABU1JVA8</accession>
<dbReference type="InterPro" id="IPR002347">
    <property type="entry name" value="SDR_fam"/>
</dbReference>
<dbReference type="CDD" id="cd05233">
    <property type="entry name" value="SDR_c"/>
    <property type="match status" value="1"/>
</dbReference>
<gene>
    <name evidence="5" type="ORF">E9232_005088</name>
</gene>
<dbReference type="PANTHER" id="PTHR43086:SF2">
    <property type="entry name" value="HYDROXYSTEROID DEHYDROGENASE-LIKE PROTEIN 1"/>
    <property type="match status" value="1"/>
</dbReference>
<reference evidence="5 6" key="1">
    <citation type="submission" date="2023-07" db="EMBL/GenBank/DDBJ databases">
        <title>Sorghum-associated microbial communities from plants grown in Nebraska, USA.</title>
        <authorList>
            <person name="Schachtman D."/>
        </authorList>
    </citation>
    <scope>NUCLEOTIDE SEQUENCE [LARGE SCALE GENOMIC DNA]</scope>
    <source>
        <strain evidence="5 6">584</strain>
    </source>
</reference>
<dbReference type="PANTHER" id="PTHR43086">
    <property type="entry name" value="VERY-LONG-CHAIN 3-OXOOACYL-COA REDUCTASE"/>
    <property type="match status" value="1"/>
</dbReference>
<evidence type="ECO:0000313" key="6">
    <source>
        <dbReference type="Proteomes" id="UP001262410"/>
    </source>
</evidence>
<dbReference type="InterPro" id="IPR036291">
    <property type="entry name" value="NAD(P)-bd_dom_sf"/>
</dbReference>
<keyword evidence="6" id="KW-1185">Reference proteome</keyword>
<dbReference type="InterPro" id="IPR002539">
    <property type="entry name" value="MaoC-like_dom"/>
</dbReference>
<proteinExistence type="predicted"/>
<evidence type="ECO:0000313" key="5">
    <source>
        <dbReference type="EMBL" id="MDR6292548.1"/>
    </source>
</evidence>
<comment type="pathway">
    <text evidence="1">Lipid metabolism; fatty acid beta-oxidation.</text>
</comment>
<dbReference type="Gene3D" id="3.40.50.720">
    <property type="entry name" value="NAD(P)-binding Rossmann-like Domain"/>
    <property type="match status" value="1"/>
</dbReference>
<dbReference type="SUPFAM" id="SSF47336">
    <property type="entry name" value="ACP-like"/>
    <property type="match status" value="1"/>
</dbReference>
<organism evidence="5 6">
    <name type="scientific">Inquilinus ginsengisoli</name>
    <dbReference type="NCBI Taxonomy" id="363840"/>
    <lineage>
        <taxon>Bacteria</taxon>
        <taxon>Pseudomonadati</taxon>
        <taxon>Pseudomonadota</taxon>
        <taxon>Alphaproteobacteria</taxon>
        <taxon>Rhodospirillales</taxon>
        <taxon>Rhodospirillaceae</taxon>
        <taxon>Inquilinus</taxon>
    </lineage>
</organism>
<dbReference type="InterPro" id="IPR029069">
    <property type="entry name" value="HotDog_dom_sf"/>
</dbReference>
<evidence type="ECO:0000259" key="4">
    <source>
        <dbReference type="Pfam" id="PF01575"/>
    </source>
</evidence>